<dbReference type="GO" id="GO:0072659">
    <property type="term" value="P:protein localization to plasma membrane"/>
    <property type="evidence" value="ECO:0007669"/>
    <property type="project" value="TreeGrafter"/>
</dbReference>
<keyword evidence="5" id="KW-0472">Membrane</keyword>
<evidence type="ECO:0000313" key="8">
    <source>
        <dbReference type="EMBL" id="GAV09734.1"/>
    </source>
</evidence>
<comment type="caution">
    <text evidence="8">The sequence shown here is derived from an EMBL/GenBank/DDBJ whole genome shotgun (WGS) entry which is preliminary data.</text>
</comment>
<evidence type="ECO:0000313" key="9">
    <source>
        <dbReference type="Proteomes" id="UP000186922"/>
    </source>
</evidence>
<dbReference type="PANTHER" id="PTHR31220">
    <property type="entry name" value="HYCCIN RELATED"/>
    <property type="match status" value="1"/>
</dbReference>
<comment type="subcellular location">
    <subcellularLocation>
        <location evidence="1">Cell membrane</location>
    </subcellularLocation>
    <subcellularLocation>
        <location evidence="2">Cytoplasm</location>
        <location evidence="2">Cytosol</location>
    </subcellularLocation>
</comment>
<dbReference type="Pfam" id="PF09790">
    <property type="entry name" value="Hyccin"/>
    <property type="match status" value="1"/>
</dbReference>
<evidence type="ECO:0000256" key="7">
    <source>
        <dbReference type="SAM" id="MobiDB-lite"/>
    </source>
</evidence>
<dbReference type="Proteomes" id="UP000186922">
    <property type="component" value="Unassembled WGS sequence"/>
</dbReference>
<dbReference type="GO" id="GO:0005829">
    <property type="term" value="C:cytosol"/>
    <property type="evidence" value="ECO:0007669"/>
    <property type="project" value="UniProtKB-SubCell"/>
</dbReference>
<evidence type="ECO:0000256" key="2">
    <source>
        <dbReference type="ARBA" id="ARBA00004514"/>
    </source>
</evidence>
<name>A0A1D1WBQ9_RAMVA</name>
<dbReference type="STRING" id="947166.A0A1D1WBQ9"/>
<keyword evidence="3" id="KW-1003">Cell membrane</keyword>
<evidence type="ECO:0000256" key="4">
    <source>
        <dbReference type="ARBA" id="ARBA00022490"/>
    </source>
</evidence>
<dbReference type="GO" id="GO:0005886">
    <property type="term" value="C:plasma membrane"/>
    <property type="evidence" value="ECO:0007669"/>
    <property type="project" value="UniProtKB-SubCell"/>
</dbReference>
<feature type="region of interest" description="Disordered" evidence="7">
    <location>
        <begin position="415"/>
        <end position="448"/>
    </location>
</feature>
<reference evidence="8 9" key="1">
    <citation type="journal article" date="2016" name="Nat. Commun.">
        <title>Extremotolerant tardigrade genome and improved radiotolerance of human cultured cells by tardigrade-unique protein.</title>
        <authorList>
            <person name="Hashimoto T."/>
            <person name="Horikawa D.D."/>
            <person name="Saito Y."/>
            <person name="Kuwahara H."/>
            <person name="Kozuka-Hata H."/>
            <person name="Shin-I T."/>
            <person name="Minakuchi Y."/>
            <person name="Ohishi K."/>
            <person name="Motoyama A."/>
            <person name="Aizu T."/>
            <person name="Enomoto A."/>
            <person name="Kondo K."/>
            <person name="Tanaka S."/>
            <person name="Hara Y."/>
            <person name="Koshikawa S."/>
            <person name="Sagara H."/>
            <person name="Miura T."/>
            <person name="Yokobori S."/>
            <person name="Miyagawa K."/>
            <person name="Suzuki Y."/>
            <person name="Kubo T."/>
            <person name="Oyama M."/>
            <person name="Kohara Y."/>
            <person name="Fujiyama A."/>
            <person name="Arakawa K."/>
            <person name="Katayama T."/>
            <person name="Toyoda A."/>
            <person name="Kunieda T."/>
        </authorList>
    </citation>
    <scope>NUCLEOTIDE SEQUENCE [LARGE SCALE GENOMIC DNA]</scope>
    <source>
        <strain evidence="8 9">YOKOZUNA-1</strain>
    </source>
</reference>
<dbReference type="AlphaFoldDB" id="A0A1D1WBQ9"/>
<dbReference type="GO" id="GO:0046854">
    <property type="term" value="P:phosphatidylinositol phosphate biosynthetic process"/>
    <property type="evidence" value="ECO:0007669"/>
    <property type="project" value="TreeGrafter"/>
</dbReference>
<dbReference type="InterPro" id="IPR018619">
    <property type="entry name" value="Hyccin"/>
</dbReference>
<organism evidence="8 9">
    <name type="scientific">Ramazzottius varieornatus</name>
    <name type="common">Water bear</name>
    <name type="synonym">Tardigrade</name>
    <dbReference type="NCBI Taxonomy" id="947166"/>
    <lineage>
        <taxon>Eukaryota</taxon>
        <taxon>Metazoa</taxon>
        <taxon>Ecdysozoa</taxon>
        <taxon>Tardigrada</taxon>
        <taxon>Eutardigrada</taxon>
        <taxon>Parachela</taxon>
        <taxon>Hypsibioidea</taxon>
        <taxon>Ramazzottiidae</taxon>
        <taxon>Ramazzottius</taxon>
    </lineage>
</organism>
<dbReference type="EMBL" id="BDGG01000026">
    <property type="protein sequence ID" value="GAV09734.1"/>
    <property type="molecule type" value="Genomic_DNA"/>
</dbReference>
<evidence type="ECO:0000256" key="5">
    <source>
        <dbReference type="ARBA" id="ARBA00023136"/>
    </source>
</evidence>
<accession>A0A1D1WBQ9</accession>
<dbReference type="PANTHER" id="PTHR31220:SF1">
    <property type="entry name" value="GH21176P"/>
    <property type="match status" value="1"/>
</dbReference>
<gene>
    <name evidence="8" type="primary">RvY_19223-1</name>
    <name evidence="8" type="synonym">RvY_19223.1</name>
    <name evidence="8" type="ORF">RvY_19223</name>
</gene>
<dbReference type="OrthoDB" id="18937at2759"/>
<proteinExistence type="inferred from homology"/>
<keyword evidence="4" id="KW-0963">Cytoplasm</keyword>
<protein>
    <submittedName>
        <fullName evidence="8">Uncharacterized protein</fullName>
    </submittedName>
</protein>
<evidence type="ECO:0000256" key="1">
    <source>
        <dbReference type="ARBA" id="ARBA00004236"/>
    </source>
</evidence>
<evidence type="ECO:0000256" key="6">
    <source>
        <dbReference type="ARBA" id="ARBA00034482"/>
    </source>
</evidence>
<sequence>MEGSATRQVSEFVSGMEKRKIHSDSELATLGKSLMADEAVIGAISEYLFAFLNIQSNGDKEYGLLERLYAQLYRCLRSNNADLMSFVAQLIMPLIWRHFNGCYAPHGAAERAEAEGLSPEDLIIACYNVLVLDEKGHSKTVTYVIPDLTVPSVYHDSSEFSTLLLQKSYLDVNKEHVQQPQHKDVVLRLSDRKFVGLVDKLTRTGRWTVFRALMRHLGLHLVKYTHACQQNVLKFGQMVYGTNPSEKASDETVNEENPQTLPNDRRFEILRSLSKYVKLRAGPSYQEKDFVIQKTFSNSTKKLKNILPPEFLLGYLDLLSVLIYQVILRAEAVDITKEIAKQGEHLLQPSIILLANAIVARGEARGGAEDDINKPMVPPIKCFGGLEHRALLQTTSSLRWKKVVDIPVILKPGEERSYRESEGERDEEAGVEVARKSGGKANYEEDEELYEENVKIDVGHGILDPTS</sequence>
<keyword evidence="9" id="KW-1185">Reference proteome</keyword>
<evidence type="ECO:0000256" key="3">
    <source>
        <dbReference type="ARBA" id="ARBA00022475"/>
    </source>
</evidence>
<comment type="similarity">
    <text evidence="6">Belongs to the Hyccin family.</text>
</comment>